<evidence type="ECO:0000313" key="2">
    <source>
        <dbReference type="Proteomes" id="UP000632454"/>
    </source>
</evidence>
<reference evidence="2" key="1">
    <citation type="journal article" date="2019" name="Int. J. Syst. Evol. Microbiol.">
        <title>The Global Catalogue of Microorganisms (GCM) 10K type strain sequencing project: providing services to taxonomists for standard genome sequencing and annotation.</title>
        <authorList>
            <consortium name="The Broad Institute Genomics Platform"/>
            <consortium name="The Broad Institute Genome Sequencing Center for Infectious Disease"/>
            <person name="Wu L."/>
            <person name="Ma J."/>
        </authorList>
    </citation>
    <scope>NUCLEOTIDE SEQUENCE [LARGE SCALE GENOMIC DNA]</scope>
    <source>
        <strain evidence="2">CCM 7855</strain>
    </source>
</reference>
<dbReference type="InterPro" id="IPR023198">
    <property type="entry name" value="PGP-like_dom2"/>
</dbReference>
<gene>
    <name evidence="1" type="ORF">GCM10007298_42690</name>
</gene>
<dbReference type="EMBL" id="BMCS01000003">
    <property type="protein sequence ID" value="GGF42458.1"/>
    <property type="molecule type" value="Genomic_DNA"/>
</dbReference>
<dbReference type="PANTHER" id="PTHR18901">
    <property type="entry name" value="2-DEOXYGLUCOSE-6-PHOSPHATE PHOSPHATASE 2"/>
    <property type="match status" value="1"/>
</dbReference>
<comment type="caution">
    <text evidence="1">The sequence shown here is derived from an EMBL/GenBank/DDBJ whole genome shotgun (WGS) entry which is preliminary data.</text>
</comment>
<dbReference type="SFLD" id="SFLDG01129">
    <property type="entry name" value="C1.5:_HAD__Beta-PGM__Phosphata"/>
    <property type="match status" value="1"/>
</dbReference>
<evidence type="ECO:0000313" key="1">
    <source>
        <dbReference type="EMBL" id="GGF42458.1"/>
    </source>
</evidence>
<dbReference type="InterPro" id="IPR023214">
    <property type="entry name" value="HAD_sf"/>
</dbReference>
<dbReference type="SUPFAM" id="SSF56784">
    <property type="entry name" value="HAD-like"/>
    <property type="match status" value="1"/>
</dbReference>
<dbReference type="InterPro" id="IPR036412">
    <property type="entry name" value="HAD-like_sf"/>
</dbReference>
<dbReference type="Gene3D" id="3.40.50.1000">
    <property type="entry name" value="HAD superfamily/HAD-like"/>
    <property type="match status" value="1"/>
</dbReference>
<dbReference type="Gene3D" id="1.10.150.240">
    <property type="entry name" value="Putative phosphatase, domain 2"/>
    <property type="match status" value="1"/>
</dbReference>
<dbReference type="CDD" id="cd07505">
    <property type="entry name" value="HAD_BPGM-like"/>
    <property type="match status" value="1"/>
</dbReference>
<keyword evidence="2" id="KW-1185">Reference proteome</keyword>
<dbReference type="RefSeq" id="WP_268237524.1">
    <property type="nucleotide sequence ID" value="NZ_BMCS01000003.1"/>
</dbReference>
<name>A0ABQ1V8M7_9NOCA</name>
<dbReference type="InterPro" id="IPR006439">
    <property type="entry name" value="HAD-SF_hydro_IA"/>
</dbReference>
<dbReference type="Pfam" id="PF00702">
    <property type="entry name" value="Hydrolase"/>
    <property type="match status" value="1"/>
</dbReference>
<dbReference type="PRINTS" id="PR00413">
    <property type="entry name" value="HADHALOGNASE"/>
</dbReference>
<dbReference type="SFLD" id="SFLDS00003">
    <property type="entry name" value="Haloacid_Dehalogenase"/>
    <property type="match status" value="1"/>
</dbReference>
<organism evidence="1 2">
    <name type="scientific">Williamsia phyllosphaerae</name>
    <dbReference type="NCBI Taxonomy" id="885042"/>
    <lineage>
        <taxon>Bacteria</taxon>
        <taxon>Bacillati</taxon>
        <taxon>Actinomycetota</taxon>
        <taxon>Actinomycetes</taxon>
        <taxon>Mycobacteriales</taxon>
        <taxon>Nocardiaceae</taxon>
        <taxon>Williamsia</taxon>
    </lineage>
</organism>
<sequence>MNRSDLPVPDLGRQEFELPRAVLWDMDGTLLDSEKLWDVAMAELAERLGVTMTVELRQSTLGNSMQGAMTKLYVAAGTPEADRDLDAQAEWIRGRVAELFAGGIPWRPGADAALDTVASLGIPMVLVTNTERGLTERALPTIGKHRFAHTLCGDEVAEGKPAPDLYLAAAAAVGATPAQCLAVEDSPTGTEAATAAGCPVLVVPSDAEVPPGPGRTFRDGLVGLDIADVVTAWRPIGSSGDAVGH</sequence>
<protein>
    <submittedName>
        <fullName evidence="1">Phosphoglycolate phosphatase</fullName>
    </submittedName>
</protein>
<dbReference type="PANTHER" id="PTHR18901:SF38">
    <property type="entry name" value="PSEUDOURIDINE-5'-PHOSPHATASE"/>
    <property type="match status" value="1"/>
</dbReference>
<accession>A0ABQ1V8M7</accession>
<dbReference type="NCBIfam" id="TIGR01509">
    <property type="entry name" value="HAD-SF-IA-v3"/>
    <property type="match status" value="1"/>
</dbReference>
<proteinExistence type="predicted"/>
<dbReference type="Proteomes" id="UP000632454">
    <property type="component" value="Unassembled WGS sequence"/>
</dbReference>